<proteinExistence type="predicted"/>
<gene>
    <name evidence="1" type="ORF">Nepgr_014966</name>
</gene>
<accession>A0AAD3XR06</accession>
<evidence type="ECO:0000313" key="1">
    <source>
        <dbReference type="EMBL" id="GMH13125.1"/>
    </source>
</evidence>
<reference evidence="1" key="1">
    <citation type="submission" date="2023-05" db="EMBL/GenBank/DDBJ databases">
        <title>Nepenthes gracilis genome sequencing.</title>
        <authorList>
            <person name="Fukushima K."/>
        </authorList>
    </citation>
    <scope>NUCLEOTIDE SEQUENCE</scope>
    <source>
        <strain evidence="1">SING2019-196</strain>
    </source>
</reference>
<evidence type="ECO:0000313" key="2">
    <source>
        <dbReference type="Proteomes" id="UP001279734"/>
    </source>
</evidence>
<dbReference type="EMBL" id="BSYO01000012">
    <property type="protein sequence ID" value="GMH13125.1"/>
    <property type="molecule type" value="Genomic_DNA"/>
</dbReference>
<sequence>MLIYLQYHQDGRKKKPAAKRQDFFQHLHRGPCKAVISASKAVYADGLQRQEGPMIEVFGLSGMRIRWFPHCHVFRLMY</sequence>
<dbReference type="AlphaFoldDB" id="A0AAD3XR06"/>
<name>A0AAD3XR06_NEPGR</name>
<protein>
    <submittedName>
        <fullName evidence="1">Uncharacterized protein</fullName>
    </submittedName>
</protein>
<keyword evidence="2" id="KW-1185">Reference proteome</keyword>
<dbReference type="Proteomes" id="UP001279734">
    <property type="component" value="Unassembled WGS sequence"/>
</dbReference>
<organism evidence="1 2">
    <name type="scientific">Nepenthes gracilis</name>
    <name type="common">Slender pitcher plant</name>
    <dbReference type="NCBI Taxonomy" id="150966"/>
    <lineage>
        <taxon>Eukaryota</taxon>
        <taxon>Viridiplantae</taxon>
        <taxon>Streptophyta</taxon>
        <taxon>Embryophyta</taxon>
        <taxon>Tracheophyta</taxon>
        <taxon>Spermatophyta</taxon>
        <taxon>Magnoliopsida</taxon>
        <taxon>eudicotyledons</taxon>
        <taxon>Gunneridae</taxon>
        <taxon>Pentapetalae</taxon>
        <taxon>Caryophyllales</taxon>
        <taxon>Nepenthaceae</taxon>
        <taxon>Nepenthes</taxon>
    </lineage>
</organism>
<comment type="caution">
    <text evidence="1">The sequence shown here is derived from an EMBL/GenBank/DDBJ whole genome shotgun (WGS) entry which is preliminary data.</text>
</comment>